<evidence type="ECO:0000256" key="9">
    <source>
        <dbReference type="ARBA" id="ARBA00022777"/>
    </source>
</evidence>
<name>A0A075WVY3_9BACT</name>
<evidence type="ECO:0000256" key="5">
    <source>
        <dbReference type="ARBA" id="ARBA00022553"/>
    </source>
</evidence>
<evidence type="ECO:0000256" key="10">
    <source>
        <dbReference type="ARBA" id="ARBA00022840"/>
    </source>
</evidence>
<proteinExistence type="predicted"/>
<dbReference type="CDD" id="cd00130">
    <property type="entry name" value="PAS"/>
    <property type="match status" value="1"/>
</dbReference>
<sequence>MFSKTIVSKIIALIEKYHPFTFNLKYFQITISFVMLFLLTIALMFGWFSTRKIREIVIEDFNQQQLMLAKHAASQIENSIELLERELTLFSLSPAIQYSEKPALLNRMNITFLSVKYEGVKEIKFIEAKTGKIYKVMENPNYVIEKCDSEDKKFLKWAALPSNKGEILFSEIVRCPNTPEENPPKLIMKMVTPVWQVSIDESHPVATNLFSGALVFTVDVTYLVGKVAFNIRSGKTGYAWVISNKGIFLYHEEKSFIGQNAFEARKGKKPTIAFTRINEIQREKMLKGEEGKSWYISGWHRGVEGEIKKLIAYAPIRLKEKPEPLIWSIAVVAPISEVEGAIKTIHFQQLILQGIVIVIILSVGLFINFILVTWSNILEKEVAKKTAELRKSEERYRSLIENAEDIIFTANLKGEILSINTFGKNFLNRPELEIIGKSIVEVFVPDGEILMASIKKIFETGESQQVIHKIVVDDKDFWFNTNLRGLKDEKGNIYSVLGISRNITERRKLEEQSYYTEKLAALGTLAAGVAHEINNPIAIILGFTDILLEKVPQGSQEYEILKIIEKHATDTKRIVENLLGFVRHKEHQEQLVNINECVDTVLEIMKNMFVINNIEVRKFLQENISFVKVDPGEIQQVLFNIINNAIYVMKGGGILTVSTKDDGEWVEISISDTGCGIPKEYRHRIFDPFFTTKEVGKGTGLGLWVSYNIVKKYNGIITFVTKTKEESEQTGTTFIVKLPVAKDQTRGTKNA</sequence>
<dbReference type="Gene3D" id="1.10.287.130">
    <property type="match status" value="1"/>
</dbReference>
<keyword evidence="8" id="KW-0547">Nucleotide-binding</keyword>
<dbReference type="PANTHER" id="PTHR43065:SF46">
    <property type="entry name" value="C4-DICARBOXYLATE TRANSPORT SENSOR PROTEIN DCTB"/>
    <property type="match status" value="1"/>
</dbReference>
<dbReference type="InterPro" id="IPR003661">
    <property type="entry name" value="HisK_dim/P_dom"/>
</dbReference>
<dbReference type="KEGG" id="tcm:HL41_08235"/>
<dbReference type="PaxDb" id="289377-HL41_08235"/>
<dbReference type="InterPro" id="IPR013767">
    <property type="entry name" value="PAS_fold"/>
</dbReference>
<comment type="catalytic activity">
    <reaction evidence="1">
        <text>ATP + protein L-histidine = ADP + protein N-phospho-L-histidine.</text>
        <dbReference type="EC" id="2.7.13.3"/>
    </reaction>
</comment>
<evidence type="ECO:0000256" key="11">
    <source>
        <dbReference type="ARBA" id="ARBA00022989"/>
    </source>
</evidence>
<dbReference type="InterPro" id="IPR004358">
    <property type="entry name" value="Sig_transdc_His_kin-like_C"/>
</dbReference>
<dbReference type="Gene3D" id="3.30.565.10">
    <property type="entry name" value="Histidine kinase-like ATPase, C-terminal domain"/>
    <property type="match status" value="1"/>
</dbReference>
<dbReference type="SMART" id="SM00388">
    <property type="entry name" value="HisKA"/>
    <property type="match status" value="1"/>
</dbReference>
<dbReference type="AlphaFoldDB" id="A0A075WVY3"/>
<protein>
    <recommendedName>
        <fullName evidence="3">histidine kinase</fullName>
        <ecNumber evidence="3">2.7.13.3</ecNumber>
    </recommendedName>
</protein>
<dbReference type="GO" id="GO:0005524">
    <property type="term" value="F:ATP binding"/>
    <property type="evidence" value="ECO:0007669"/>
    <property type="project" value="UniProtKB-KW"/>
</dbReference>
<keyword evidence="13 15" id="KW-0472">Membrane</keyword>
<evidence type="ECO:0000313" key="19">
    <source>
        <dbReference type="EMBL" id="AIH04643.1"/>
    </source>
</evidence>
<feature type="coiled-coil region" evidence="14">
    <location>
        <begin position="375"/>
        <end position="402"/>
    </location>
</feature>
<evidence type="ECO:0000256" key="1">
    <source>
        <dbReference type="ARBA" id="ARBA00000085"/>
    </source>
</evidence>
<dbReference type="EMBL" id="CP008796">
    <property type="protein sequence ID" value="AIH04643.1"/>
    <property type="molecule type" value="Genomic_DNA"/>
</dbReference>
<feature type="transmembrane region" description="Helical" evidence="15">
    <location>
        <begin position="350"/>
        <end position="374"/>
    </location>
</feature>
<keyword evidence="6" id="KW-0808">Transferase</keyword>
<dbReference type="Pfam" id="PF00512">
    <property type="entry name" value="HisKA"/>
    <property type="match status" value="1"/>
</dbReference>
<reference evidence="19 20" key="1">
    <citation type="journal article" date="2015" name="Genome Announc.">
        <title>Genome Sequence of a Sulfate-Reducing Thermophilic Bacterium, Thermodesulfobacterium commune DSM 2178T (Phylum Thermodesulfobacteria).</title>
        <authorList>
            <person name="Bhatnagar S."/>
            <person name="Badger J.H."/>
            <person name="Madupu R."/>
            <person name="Khouri H.M."/>
            <person name="O'Connor E.M."/>
            <person name="Robb F.T."/>
            <person name="Ward N.L."/>
            <person name="Eisen J.A."/>
        </authorList>
    </citation>
    <scope>NUCLEOTIDE SEQUENCE [LARGE SCALE GENOMIC DNA]</scope>
    <source>
        <strain evidence="19 20">DSM 2178</strain>
    </source>
</reference>
<evidence type="ECO:0000256" key="7">
    <source>
        <dbReference type="ARBA" id="ARBA00022692"/>
    </source>
</evidence>
<evidence type="ECO:0000256" key="14">
    <source>
        <dbReference type="SAM" id="Coils"/>
    </source>
</evidence>
<keyword evidence="5" id="KW-0597">Phosphoprotein</keyword>
<dbReference type="EC" id="2.7.13.3" evidence="3"/>
<dbReference type="InterPro" id="IPR033479">
    <property type="entry name" value="dCache_1"/>
</dbReference>
<comment type="subcellular location">
    <subcellularLocation>
        <location evidence="2">Cell membrane</location>
        <topology evidence="2">Multi-pass membrane protein</topology>
    </subcellularLocation>
</comment>
<keyword evidence="11 15" id="KW-1133">Transmembrane helix</keyword>
<keyword evidence="7 15" id="KW-0812">Transmembrane</keyword>
<dbReference type="InterPro" id="IPR005467">
    <property type="entry name" value="His_kinase_dom"/>
</dbReference>
<feature type="transmembrane region" description="Helical" evidence="15">
    <location>
        <begin position="26"/>
        <end position="48"/>
    </location>
</feature>
<dbReference type="PRINTS" id="PR00344">
    <property type="entry name" value="BCTRLSENSOR"/>
</dbReference>
<evidence type="ECO:0000256" key="3">
    <source>
        <dbReference type="ARBA" id="ARBA00012438"/>
    </source>
</evidence>
<dbReference type="Pfam" id="PF02743">
    <property type="entry name" value="dCache_1"/>
    <property type="match status" value="1"/>
</dbReference>
<dbReference type="Proteomes" id="UP000028481">
    <property type="component" value="Chromosome"/>
</dbReference>
<evidence type="ECO:0000256" key="13">
    <source>
        <dbReference type="ARBA" id="ARBA00023136"/>
    </source>
</evidence>
<dbReference type="GO" id="GO:0005886">
    <property type="term" value="C:plasma membrane"/>
    <property type="evidence" value="ECO:0007669"/>
    <property type="project" value="UniProtKB-SubCell"/>
</dbReference>
<evidence type="ECO:0000313" key="20">
    <source>
        <dbReference type="Proteomes" id="UP000028481"/>
    </source>
</evidence>
<dbReference type="CDD" id="cd00082">
    <property type="entry name" value="HisKA"/>
    <property type="match status" value="1"/>
</dbReference>
<feature type="domain" description="Histidine kinase" evidence="16">
    <location>
        <begin position="528"/>
        <end position="742"/>
    </location>
</feature>
<evidence type="ECO:0000256" key="15">
    <source>
        <dbReference type="SAM" id="Phobius"/>
    </source>
</evidence>
<dbReference type="HOGENOM" id="CLU_020355_0_0_0"/>
<dbReference type="SUPFAM" id="SSF55785">
    <property type="entry name" value="PYP-like sensor domain (PAS domain)"/>
    <property type="match status" value="1"/>
</dbReference>
<dbReference type="GO" id="GO:0006355">
    <property type="term" value="P:regulation of DNA-templated transcription"/>
    <property type="evidence" value="ECO:0007669"/>
    <property type="project" value="InterPro"/>
</dbReference>
<dbReference type="SUPFAM" id="SSF55874">
    <property type="entry name" value="ATPase domain of HSP90 chaperone/DNA topoisomerase II/histidine kinase"/>
    <property type="match status" value="1"/>
</dbReference>
<keyword evidence="12" id="KW-0902">Two-component regulatory system</keyword>
<keyword evidence="14" id="KW-0175">Coiled coil</keyword>
<dbReference type="InterPro" id="IPR000014">
    <property type="entry name" value="PAS"/>
</dbReference>
<dbReference type="InterPro" id="IPR036097">
    <property type="entry name" value="HisK_dim/P_sf"/>
</dbReference>
<dbReference type="CDD" id="cd12912">
    <property type="entry name" value="PDC2_MCP_like"/>
    <property type="match status" value="1"/>
</dbReference>
<dbReference type="NCBIfam" id="TIGR00229">
    <property type="entry name" value="sensory_box"/>
    <property type="match status" value="1"/>
</dbReference>
<keyword evidence="10" id="KW-0067">ATP-binding</keyword>
<accession>A0A075WVY3</accession>
<dbReference type="PROSITE" id="PS50109">
    <property type="entry name" value="HIS_KIN"/>
    <property type="match status" value="1"/>
</dbReference>
<keyword evidence="9" id="KW-0418">Kinase</keyword>
<dbReference type="InterPro" id="IPR036890">
    <property type="entry name" value="HATPase_C_sf"/>
</dbReference>
<dbReference type="Gene3D" id="3.30.450.20">
    <property type="entry name" value="PAS domain"/>
    <property type="match status" value="2"/>
</dbReference>
<dbReference type="SMART" id="SM00387">
    <property type="entry name" value="HATPase_c"/>
    <property type="match status" value="1"/>
</dbReference>
<evidence type="ECO:0000259" key="16">
    <source>
        <dbReference type="PROSITE" id="PS50109"/>
    </source>
</evidence>
<dbReference type="InterPro" id="IPR000700">
    <property type="entry name" value="PAS-assoc_C"/>
</dbReference>
<feature type="domain" description="PAS" evidence="17">
    <location>
        <begin position="392"/>
        <end position="446"/>
    </location>
</feature>
<dbReference type="SMART" id="SM00091">
    <property type="entry name" value="PAS"/>
    <property type="match status" value="1"/>
</dbReference>
<evidence type="ECO:0000259" key="18">
    <source>
        <dbReference type="PROSITE" id="PS50113"/>
    </source>
</evidence>
<gene>
    <name evidence="19" type="ORF">HL41_08235</name>
</gene>
<evidence type="ECO:0000259" key="17">
    <source>
        <dbReference type="PROSITE" id="PS50112"/>
    </source>
</evidence>
<dbReference type="InterPro" id="IPR003594">
    <property type="entry name" value="HATPase_dom"/>
</dbReference>
<dbReference type="PANTHER" id="PTHR43065">
    <property type="entry name" value="SENSOR HISTIDINE KINASE"/>
    <property type="match status" value="1"/>
</dbReference>
<keyword evidence="4" id="KW-1003">Cell membrane</keyword>
<evidence type="ECO:0000256" key="8">
    <source>
        <dbReference type="ARBA" id="ARBA00022741"/>
    </source>
</evidence>
<evidence type="ECO:0000256" key="12">
    <source>
        <dbReference type="ARBA" id="ARBA00023012"/>
    </source>
</evidence>
<dbReference type="eggNOG" id="COG4191">
    <property type="taxonomic scope" value="Bacteria"/>
</dbReference>
<feature type="domain" description="PAC" evidence="18">
    <location>
        <begin position="460"/>
        <end position="515"/>
    </location>
</feature>
<dbReference type="InterPro" id="IPR035965">
    <property type="entry name" value="PAS-like_dom_sf"/>
</dbReference>
<keyword evidence="20" id="KW-1185">Reference proteome</keyword>
<dbReference type="PROSITE" id="PS50113">
    <property type="entry name" value="PAC"/>
    <property type="match status" value="1"/>
</dbReference>
<organism evidence="19 20">
    <name type="scientific">Thermodesulfobacterium commune DSM 2178</name>
    <dbReference type="NCBI Taxonomy" id="289377"/>
    <lineage>
        <taxon>Bacteria</taxon>
        <taxon>Pseudomonadati</taxon>
        <taxon>Thermodesulfobacteriota</taxon>
        <taxon>Thermodesulfobacteria</taxon>
        <taxon>Thermodesulfobacteriales</taxon>
        <taxon>Thermodesulfobacteriaceae</taxon>
        <taxon>Thermodesulfobacterium</taxon>
    </lineage>
</organism>
<evidence type="ECO:0000256" key="2">
    <source>
        <dbReference type="ARBA" id="ARBA00004651"/>
    </source>
</evidence>
<evidence type="ECO:0000256" key="4">
    <source>
        <dbReference type="ARBA" id="ARBA00022475"/>
    </source>
</evidence>
<dbReference type="GO" id="GO:0000155">
    <property type="term" value="F:phosphorelay sensor kinase activity"/>
    <property type="evidence" value="ECO:0007669"/>
    <property type="project" value="InterPro"/>
</dbReference>
<evidence type="ECO:0000256" key="6">
    <source>
        <dbReference type="ARBA" id="ARBA00022679"/>
    </source>
</evidence>
<dbReference type="PROSITE" id="PS50112">
    <property type="entry name" value="PAS"/>
    <property type="match status" value="1"/>
</dbReference>
<dbReference type="RefSeq" id="WP_038062410.1">
    <property type="nucleotide sequence ID" value="NZ_CP008796.1"/>
</dbReference>
<dbReference type="SUPFAM" id="SSF47384">
    <property type="entry name" value="Homodimeric domain of signal transducing histidine kinase"/>
    <property type="match status" value="1"/>
</dbReference>
<dbReference type="Pfam" id="PF00989">
    <property type="entry name" value="PAS"/>
    <property type="match status" value="1"/>
</dbReference>
<dbReference type="Pfam" id="PF02518">
    <property type="entry name" value="HATPase_c"/>
    <property type="match status" value="1"/>
</dbReference>
<dbReference type="STRING" id="289377.HL41_08235"/>